<dbReference type="InterPro" id="IPR045058">
    <property type="entry name" value="GIMA/IAN/Toc"/>
</dbReference>
<evidence type="ECO:0000256" key="2">
    <source>
        <dbReference type="ARBA" id="ARBA00022741"/>
    </source>
</evidence>
<accession>A0A7N5KJ09</accession>
<dbReference type="GeneID" id="100479458"/>
<reference evidence="6 7" key="1">
    <citation type="journal article" date="2010" name="Nature">
        <title>The sequence and de novo assembly of the giant panda genome.</title>
        <authorList>
            <person name="Li R."/>
            <person name="Fan W."/>
            <person name="Tian G."/>
            <person name="Zhu H."/>
            <person name="He L."/>
            <person name="Cai J."/>
            <person name="Huang Q."/>
            <person name="Cai Q."/>
            <person name="Li B."/>
            <person name="Bai Y."/>
            <person name="Zhang Z."/>
            <person name="Zhang Y."/>
            <person name="Wang W."/>
            <person name="Li J."/>
            <person name="Wei F."/>
            <person name="Li H."/>
            <person name="Jian M."/>
            <person name="Li J."/>
            <person name="Zhang Z."/>
            <person name="Nielsen R."/>
            <person name="Li D."/>
            <person name="Gu W."/>
            <person name="Yang Z."/>
            <person name="Xuan Z."/>
            <person name="Ryder O.A."/>
            <person name="Leung F.C."/>
            <person name="Zhou Y."/>
            <person name="Cao J."/>
            <person name="Sun X."/>
            <person name="Fu Y."/>
            <person name="Fang X."/>
            <person name="Guo X."/>
            <person name="Wang B."/>
            <person name="Hou R."/>
            <person name="Shen F."/>
            <person name="Mu B."/>
            <person name="Ni P."/>
            <person name="Lin R."/>
            <person name="Qian W."/>
            <person name="Wang G."/>
            <person name="Yu C."/>
            <person name="Nie W."/>
            <person name="Wang J."/>
            <person name="Wu Z."/>
            <person name="Liang H."/>
            <person name="Min J."/>
            <person name="Wu Q."/>
            <person name="Cheng S."/>
            <person name="Ruan J."/>
            <person name="Wang M."/>
            <person name="Shi Z."/>
            <person name="Wen M."/>
            <person name="Liu B."/>
            <person name="Ren X."/>
            <person name="Zheng H."/>
            <person name="Dong D."/>
            <person name="Cook K."/>
            <person name="Shan G."/>
            <person name="Zhang H."/>
            <person name="Kosiol C."/>
            <person name="Xie X."/>
            <person name="Lu Z."/>
            <person name="Zheng H."/>
            <person name="Li Y."/>
            <person name="Steiner C.C."/>
            <person name="Lam T.T."/>
            <person name="Lin S."/>
            <person name="Zhang Q."/>
            <person name="Li G."/>
            <person name="Tian J."/>
            <person name="Gong T."/>
            <person name="Liu H."/>
            <person name="Zhang D."/>
            <person name="Fang L."/>
            <person name="Ye C."/>
            <person name="Zhang J."/>
            <person name="Hu W."/>
            <person name="Xu A."/>
            <person name="Ren Y."/>
            <person name="Zhang G."/>
            <person name="Bruford M.W."/>
            <person name="Li Q."/>
            <person name="Ma L."/>
            <person name="Guo Y."/>
            <person name="An N."/>
            <person name="Hu Y."/>
            <person name="Zheng Y."/>
            <person name="Shi Y."/>
            <person name="Li Z."/>
            <person name="Liu Q."/>
            <person name="Chen Y."/>
            <person name="Zhao J."/>
            <person name="Qu N."/>
            <person name="Zhao S."/>
            <person name="Tian F."/>
            <person name="Wang X."/>
            <person name="Wang H."/>
            <person name="Xu L."/>
            <person name="Liu X."/>
            <person name="Vinar T."/>
            <person name="Wang Y."/>
            <person name="Lam T.W."/>
            <person name="Yiu S.M."/>
            <person name="Liu S."/>
            <person name="Zhang H."/>
            <person name="Li D."/>
            <person name="Huang Y."/>
            <person name="Wang X."/>
            <person name="Yang G."/>
            <person name="Jiang Z."/>
            <person name="Wang J."/>
            <person name="Qin N."/>
            <person name="Li L."/>
            <person name="Li J."/>
            <person name="Bolund L."/>
            <person name="Kristiansen K."/>
            <person name="Wong G.K."/>
            <person name="Olson M."/>
            <person name="Zhang X."/>
            <person name="Li S."/>
            <person name="Yang H."/>
            <person name="Wang J."/>
            <person name="Wang J."/>
        </authorList>
    </citation>
    <scope>NUCLEOTIDE SEQUENCE [LARGE SCALE GENOMIC DNA]</scope>
</reference>
<keyword evidence="7" id="KW-1185">Reference proteome</keyword>
<keyword evidence="4" id="KW-0175">Coiled coil</keyword>
<keyword evidence="3" id="KW-0342">GTP-binding</keyword>
<dbReference type="GO" id="GO:0005525">
    <property type="term" value="F:GTP binding"/>
    <property type="evidence" value="ECO:0007669"/>
    <property type="project" value="UniProtKB-KW"/>
</dbReference>
<evidence type="ECO:0000313" key="7">
    <source>
        <dbReference type="Proteomes" id="UP000008912"/>
    </source>
</evidence>
<evidence type="ECO:0000256" key="1">
    <source>
        <dbReference type="ARBA" id="ARBA00008535"/>
    </source>
</evidence>
<dbReference type="AlphaFoldDB" id="A0A7N5KJ09"/>
<dbReference type="Proteomes" id="UP000008912">
    <property type="component" value="Unassembled WGS sequence"/>
</dbReference>
<dbReference type="RefSeq" id="XP_034495279.1">
    <property type="nucleotide sequence ID" value="XM_034639388.1"/>
</dbReference>
<feature type="domain" description="AIG1-type G" evidence="5">
    <location>
        <begin position="84"/>
        <end position="286"/>
    </location>
</feature>
<reference evidence="6" key="2">
    <citation type="submission" date="2025-08" db="UniProtKB">
        <authorList>
            <consortium name="Ensembl"/>
        </authorList>
    </citation>
    <scope>IDENTIFICATION</scope>
</reference>
<sequence>MIENVPCVLLDADVGRSLTGRRLDSSSSHFLSPFSQHCGLALPSKLEKEQDPDFPVPATMAALKSSSLSKAGSSLGLGTQDCRDSQLRLVLVGKTGAGKSATGNSILGEKVFVSSLAAKSVTKVCKKGSSSWHGREFVVVDTPGIFDTEVQDADTKKEIARCVLLTSPGPHALLLVVPLGRYTQEDQKATEKILQVFGSRAKRYMILLFTRKDELEGMSFDTFLEDAPDGIRELVDEFRDRYCVFNNRAEGAEQEAQRTQLLSLVQRVVVENKGGCYTNKMYQKAEEEIQKQVQVTQEFYRAELERQTAQIREEFEEKMRKLEDKLEQQKRKEEMERELAEKEALYALKQRNARHEVENKSGMLDLIMKAVKMACFVFSCLFQDD</sequence>
<dbReference type="PANTHER" id="PTHR10903">
    <property type="entry name" value="GTPASE, IMAP FAMILY MEMBER-RELATED"/>
    <property type="match status" value="1"/>
</dbReference>
<dbReference type="GeneTree" id="ENSGT00940000159317"/>
<protein>
    <submittedName>
        <fullName evidence="6">GTPase, IMAP family member 4</fullName>
    </submittedName>
</protein>
<dbReference type="InterPro" id="IPR027417">
    <property type="entry name" value="P-loop_NTPase"/>
</dbReference>
<dbReference type="Pfam" id="PF04548">
    <property type="entry name" value="AIG1"/>
    <property type="match status" value="1"/>
</dbReference>
<keyword evidence="2" id="KW-0547">Nucleotide-binding</keyword>
<evidence type="ECO:0000256" key="3">
    <source>
        <dbReference type="ARBA" id="ARBA00023134"/>
    </source>
</evidence>
<dbReference type="CTD" id="55303"/>
<dbReference type="CDD" id="cd01852">
    <property type="entry name" value="AIG1"/>
    <property type="match status" value="1"/>
</dbReference>
<organism evidence="6 7">
    <name type="scientific">Ailuropoda melanoleuca</name>
    <name type="common">Giant panda</name>
    <dbReference type="NCBI Taxonomy" id="9646"/>
    <lineage>
        <taxon>Eukaryota</taxon>
        <taxon>Metazoa</taxon>
        <taxon>Chordata</taxon>
        <taxon>Craniata</taxon>
        <taxon>Vertebrata</taxon>
        <taxon>Euteleostomi</taxon>
        <taxon>Mammalia</taxon>
        <taxon>Eutheria</taxon>
        <taxon>Laurasiatheria</taxon>
        <taxon>Carnivora</taxon>
        <taxon>Caniformia</taxon>
        <taxon>Ursidae</taxon>
        <taxon>Ailuropoda</taxon>
    </lineage>
</organism>
<proteinExistence type="inferred from homology"/>
<dbReference type="Ensembl" id="ENSAMET00000038389.1">
    <property type="protein sequence ID" value="ENSAMEP00000040988.1"/>
    <property type="gene ID" value="ENSAMEG00000028842.1"/>
</dbReference>
<dbReference type="Gene3D" id="3.40.50.300">
    <property type="entry name" value="P-loop containing nucleotide triphosphate hydrolases"/>
    <property type="match status" value="1"/>
</dbReference>
<evidence type="ECO:0000313" key="6">
    <source>
        <dbReference type="Ensembl" id="ENSAMEP00000040988.1"/>
    </source>
</evidence>
<evidence type="ECO:0000256" key="4">
    <source>
        <dbReference type="SAM" id="Coils"/>
    </source>
</evidence>
<dbReference type="GO" id="GO:0005829">
    <property type="term" value="C:cytosol"/>
    <property type="evidence" value="ECO:0007669"/>
    <property type="project" value="TreeGrafter"/>
</dbReference>
<dbReference type="InterPro" id="IPR006703">
    <property type="entry name" value="G_AIG1"/>
</dbReference>
<reference evidence="6" key="3">
    <citation type="submission" date="2025-09" db="UniProtKB">
        <authorList>
            <consortium name="Ensembl"/>
        </authorList>
    </citation>
    <scope>IDENTIFICATION</scope>
</reference>
<gene>
    <name evidence="6" type="primary">GIMAP4</name>
</gene>
<name>A0A7N5KJ09_AILME</name>
<evidence type="ECO:0000259" key="5">
    <source>
        <dbReference type="PROSITE" id="PS51720"/>
    </source>
</evidence>
<dbReference type="PROSITE" id="PS51720">
    <property type="entry name" value="G_AIG1"/>
    <property type="match status" value="1"/>
</dbReference>
<comment type="similarity">
    <text evidence="1">Belongs to the TRAFAC class TrmE-Era-EngA-EngB-Septin-like GTPase superfamily. AIG1/Toc34/Toc159-like paraseptin GTPase family. IAN subfamily.</text>
</comment>
<dbReference type="PANTHER" id="PTHR10903:SF182">
    <property type="entry name" value="GTPASE IMAP FAMILY MEMBER 4"/>
    <property type="match status" value="1"/>
</dbReference>
<dbReference type="SUPFAM" id="SSF52540">
    <property type="entry name" value="P-loop containing nucleoside triphosphate hydrolases"/>
    <property type="match status" value="1"/>
</dbReference>
<dbReference type="KEGG" id="aml:100479458"/>
<feature type="coiled-coil region" evidence="4">
    <location>
        <begin position="301"/>
        <end position="352"/>
    </location>
</feature>
<dbReference type="FunFam" id="3.40.50.300:FF:000366">
    <property type="entry name" value="GTPase, IMAP family member 2"/>
    <property type="match status" value="1"/>
</dbReference>
<dbReference type="InParanoid" id="A0A7N5KJ09"/>